<feature type="compositionally biased region" description="Basic residues" evidence="1">
    <location>
        <begin position="675"/>
        <end position="697"/>
    </location>
</feature>
<reference evidence="2 3" key="1">
    <citation type="journal article" date="2010" name="Stand. Genomic Sci.">
        <title>Complete genome sequence of Archaeoglobus profundus type strain (AV18).</title>
        <authorList>
            <person name="von Jan M."/>
            <person name="Lapidus A."/>
            <person name="Del Rio T.G."/>
            <person name="Copeland A."/>
            <person name="Tice H."/>
            <person name="Cheng J.F."/>
            <person name="Lucas S."/>
            <person name="Chen F."/>
            <person name="Nolan M."/>
            <person name="Goodwin L."/>
            <person name="Han C."/>
            <person name="Pitluck S."/>
            <person name="Liolios K."/>
            <person name="Ivanova N."/>
            <person name="Mavromatis K."/>
            <person name="Ovchinnikova G."/>
            <person name="Chertkov O."/>
            <person name="Pati A."/>
            <person name="Chen A."/>
            <person name="Palaniappan K."/>
            <person name="Land M."/>
            <person name="Hauser L."/>
            <person name="Chang Y.J."/>
            <person name="Jeffries C.D."/>
            <person name="Saunders E."/>
            <person name="Brettin T."/>
            <person name="Detter J.C."/>
            <person name="Chain P."/>
            <person name="Eichinger K."/>
            <person name="Huber H."/>
            <person name="Spring S."/>
            <person name="Rohde M."/>
            <person name="Goker M."/>
            <person name="Wirth R."/>
            <person name="Woyke T."/>
            <person name="Bristow J."/>
            <person name="Eisen J.A."/>
            <person name="Markowitz V."/>
            <person name="Hugenholtz P."/>
            <person name="Kyrpides N.C."/>
            <person name="Klenk H.P."/>
        </authorList>
    </citation>
    <scope>NUCLEOTIDE SEQUENCE [LARGE SCALE GENOMIC DNA]</scope>
    <source>
        <strain evidence="3">DSM 5631 / JCM 9629 / NBRC 100127 / Av18</strain>
    </source>
</reference>
<feature type="compositionally biased region" description="Basic and acidic residues" evidence="1">
    <location>
        <begin position="27"/>
        <end position="46"/>
    </location>
</feature>
<accession>D2RI30</accession>
<dbReference type="PaxDb" id="572546-Arcpr_0894"/>
<evidence type="ECO:0000313" key="3">
    <source>
        <dbReference type="Proteomes" id="UP000001901"/>
    </source>
</evidence>
<gene>
    <name evidence="2" type="ordered locus">Arcpr_0894</name>
</gene>
<dbReference type="KEGG" id="apo:Arcpr_0894"/>
<feature type="compositionally biased region" description="Low complexity" evidence="1">
    <location>
        <begin position="11"/>
        <end position="26"/>
    </location>
</feature>
<name>D2RI30_ARCPA</name>
<dbReference type="STRING" id="572546.Arcpr_0894"/>
<sequence length="697" mass="75075">MSKGRGLWGCPSSGGSSGSKSSSPSESKTHEELEQKIVHELRKGTSPEEIEKKYGVKIITKDVHMEPVKSQGPLDRVEAVAQGQLHPVDTKPQEDVVEQKVNEAQNWITQKRLDIEVTGDKIASQLHDPVMRFGARFTEGLALAGLGFASGLVNVGAGVYHIGKEAIHNPVQAGKDAAVGFVEWVKSVPERLYLGFTDNPFFAGQVAGEIAGGEVLGRATTKVVGGPLGKAKALVDMKLNPNYIENPGIKFVPDVTYEPATADVLVKQVAGRKATLVHMTEHPTFSKAKVGEEVLLEAKPEYATGWRKEYDALHWYQSAPSPEGEPLGYLAYVGIGRGTSESVLKFSLTRPKKTAVVTHDYVNYIPPRPGESFAEYQVRTGQLSGETFIPGENVFGLSTERQVITPARFRSNLVPDLEYPGTILKKVRDVGFTYYKQSTLPDWLEGTRLGRALQKLGYGEKYHKIHISEWEKIPVKEGVKEVEVPKEGFKELDVIRYNEEYGRVRYITPYDVGLGLFRRFFGASLGSVGSRYPYRMGSIGSLFSDLGFSLGEGGFSFGSRGISGGGKGGSCGSSRGGSGRSGGSGSGGSRGGSGGSGGGGSSGSFGSFGSFGSPPSSPIISTPPSSPTGGSGMRPKSLIGPAKTEKSSRKTKERYRFWLYIHPVATPFQLLGIKLGKKKGGRNGKKGRKSSGRRRKR</sequence>
<feature type="region of interest" description="Disordered" evidence="1">
    <location>
        <begin position="564"/>
        <end position="651"/>
    </location>
</feature>
<evidence type="ECO:0000256" key="1">
    <source>
        <dbReference type="SAM" id="MobiDB-lite"/>
    </source>
</evidence>
<feature type="region of interest" description="Disordered" evidence="1">
    <location>
        <begin position="1"/>
        <end position="46"/>
    </location>
</feature>
<feature type="compositionally biased region" description="Gly residues" evidence="1">
    <location>
        <begin position="564"/>
        <end position="603"/>
    </location>
</feature>
<proteinExistence type="predicted"/>
<dbReference type="AlphaFoldDB" id="D2RI30"/>
<feature type="region of interest" description="Disordered" evidence="1">
    <location>
        <begin position="673"/>
        <end position="697"/>
    </location>
</feature>
<organism evidence="2 3">
    <name type="scientific">Archaeoglobus profundus (strain DSM 5631 / JCM 9629 / NBRC 100127 / Av18)</name>
    <dbReference type="NCBI Taxonomy" id="572546"/>
    <lineage>
        <taxon>Archaea</taxon>
        <taxon>Methanobacteriati</taxon>
        <taxon>Methanobacteriota</taxon>
        <taxon>Archaeoglobi</taxon>
        <taxon>Archaeoglobales</taxon>
        <taxon>Archaeoglobaceae</taxon>
        <taxon>Archaeoglobus</taxon>
    </lineage>
</organism>
<dbReference type="HOGENOM" id="CLU_395176_0_0_2"/>
<evidence type="ECO:0000313" key="2">
    <source>
        <dbReference type="EMBL" id="ADB57955.1"/>
    </source>
</evidence>
<dbReference type="EMBL" id="CP001857">
    <property type="protein sequence ID" value="ADB57955.1"/>
    <property type="molecule type" value="Genomic_DNA"/>
</dbReference>
<dbReference type="Proteomes" id="UP000001901">
    <property type="component" value="Chromosome"/>
</dbReference>
<protein>
    <submittedName>
        <fullName evidence="2">Uncharacterized protein</fullName>
    </submittedName>
</protein>
<keyword evidence="3" id="KW-1185">Reference proteome</keyword>
<feature type="compositionally biased region" description="Low complexity" evidence="1">
    <location>
        <begin position="604"/>
        <end position="623"/>
    </location>
</feature>